<feature type="region of interest" description="Disordered" evidence="2">
    <location>
        <begin position="507"/>
        <end position="535"/>
    </location>
</feature>
<evidence type="ECO:0000259" key="3">
    <source>
        <dbReference type="Pfam" id="PF05057"/>
    </source>
</evidence>
<feature type="compositionally biased region" description="Polar residues" evidence="2">
    <location>
        <begin position="797"/>
        <end position="831"/>
    </location>
</feature>
<gene>
    <name evidence="4" type="ORF">K437DRAFT_255274</name>
</gene>
<feature type="compositionally biased region" description="Basic and acidic residues" evidence="2">
    <location>
        <begin position="838"/>
        <end position="847"/>
    </location>
</feature>
<proteinExistence type="inferred from homology"/>
<feature type="compositionally biased region" description="Low complexity" evidence="2">
    <location>
        <begin position="511"/>
        <end position="523"/>
    </location>
</feature>
<dbReference type="Proteomes" id="UP000027361">
    <property type="component" value="Unassembled WGS sequence"/>
</dbReference>
<evidence type="ECO:0000256" key="1">
    <source>
        <dbReference type="ARBA" id="ARBA00007920"/>
    </source>
</evidence>
<protein>
    <recommendedName>
        <fullName evidence="3">DUF676 domain-containing protein</fullName>
    </recommendedName>
</protein>
<dbReference type="EMBL" id="JMSN01000021">
    <property type="protein sequence ID" value="KDN49599.1"/>
    <property type="molecule type" value="Genomic_DNA"/>
</dbReference>
<dbReference type="InParanoid" id="A0A066WET2"/>
<dbReference type="RefSeq" id="XP_013244385.1">
    <property type="nucleotide sequence ID" value="XM_013388931.1"/>
</dbReference>
<organism evidence="4 5">
    <name type="scientific">Tilletiaria anomala (strain ATCC 24038 / CBS 436.72 / UBC 951)</name>
    <dbReference type="NCBI Taxonomy" id="1037660"/>
    <lineage>
        <taxon>Eukaryota</taxon>
        <taxon>Fungi</taxon>
        <taxon>Dikarya</taxon>
        <taxon>Basidiomycota</taxon>
        <taxon>Ustilaginomycotina</taxon>
        <taxon>Exobasidiomycetes</taxon>
        <taxon>Georgefischeriales</taxon>
        <taxon>Tilletiariaceae</taxon>
        <taxon>Tilletiaria</taxon>
    </lineage>
</organism>
<dbReference type="PANTHER" id="PTHR11440">
    <property type="entry name" value="LECITHIN-CHOLESTEROL ACYLTRANSFERASE-RELATED"/>
    <property type="match status" value="1"/>
</dbReference>
<reference evidence="4 5" key="1">
    <citation type="submission" date="2014-05" db="EMBL/GenBank/DDBJ databases">
        <title>Draft genome sequence of a rare smut relative, Tilletiaria anomala UBC 951.</title>
        <authorList>
            <consortium name="DOE Joint Genome Institute"/>
            <person name="Toome M."/>
            <person name="Kuo A."/>
            <person name="Henrissat B."/>
            <person name="Lipzen A."/>
            <person name="Tritt A."/>
            <person name="Yoshinaga Y."/>
            <person name="Zane M."/>
            <person name="Barry K."/>
            <person name="Grigoriev I.V."/>
            <person name="Spatafora J.W."/>
            <person name="Aimea M.C."/>
        </authorList>
    </citation>
    <scope>NUCLEOTIDE SEQUENCE [LARGE SCALE GENOMIC DNA]</scope>
    <source>
        <strain evidence="4 5">UBC 951</strain>
    </source>
</reference>
<keyword evidence="5" id="KW-1185">Reference proteome</keyword>
<dbReference type="InterPro" id="IPR007751">
    <property type="entry name" value="DUF676_lipase-like"/>
</dbReference>
<feature type="compositionally biased region" description="Basic and acidic residues" evidence="2">
    <location>
        <begin position="787"/>
        <end position="796"/>
    </location>
</feature>
<sequence length="1086" mass="115637">MLVYTPICAQATGASACVASRSTPFSSRGSRRCFTWATYSLFDGLSGLPSASTSRTSLSFRTRSQRRLRTSRRYSTSQALIGHASWASCCGRASRFAARGPALLYAQSRAWDTVRVFSTWHKARPQRRFHYVAWPSLLSTASLRMRATARLSFPIKMSATATFTSTASQGKDTPTPREQSMSINELMRLPDLLEEPLRVPKDPIVLCHGLYGFDVRGPFLGLEIHYWAKISDLLRNKIGVEVITKGVPSTGSIKERAEALHNFLCSPAAGIQGRKVHFIGHSMGGLDARYLISNIRPTPEQYTPLSLTTISAPHRGSPFMDWCNANVGIGSAFIEMEIERARKEGLIPPPRNNGKAVNNVPKDGSKSGSGSAQKDSASTLGSATSPTDLFSETSTDAKGSCAVAAAGEAVADFKAEADAAVDPDEHPRPPFSLKTPLLVRRKVNDSSKDTTSGERVGEKASLKGVAPFKGDTGVESHLEGDARNAAAVVHAASTAVRTVAAQIDKMQDGNSTAAPPSTSSTAADSKGKVNEETNEFAESGVKAAVDSFRGAFENGGDKNATRSKFRATADVSKAAANAASKYLEEEKRDSSPSGPLDLGVFSRLLTSISGSFSNFLLSAVDQPAYAMLSTRYMSTVFNPTTPNHPDVKYYSIAARIRKLPVWHPLWLPKVILDAAAESRTSGGEVDGSGDALGGDLQGNDGIVSVRSAKWGQFLGIVEGCDHWDLRGGGAPRLAGKINPITGRPYESTKAEEVKSKEVKENGKDSDDEEQSWMDINRILRSLLGSKKNNDAKEKKSPSTTISAGPSSDGQMNLSTSATAVTGASQQEQQQMAPPASKDPSKSKHDDATLTTSLEHDATQLITDGIQQAHTTSTTAVTGVLHEVAGWISQRLPQGDEGRRKEAERKAEEQERLTAVAEDELPTAGGAQCDGTTGMVVSKNAPEDPLHATMAGLIPDVKQYTLSAIAVEAVAATASTAAEDVSNSRQSAFILTETSLNIPAAAADMTRVDVQSTSPITSASVSSTSATTDGDSGSGSISISNATDNSEEQPQAKGGKRDKGKKKLSKGDEQLEIFWVAVCRHLWAQGF</sequence>
<dbReference type="AlphaFoldDB" id="A0A066WET2"/>
<dbReference type="GeneID" id="25264107"/>
<dbReference type="Gene3D" id="3.40.50.1820">
    <property type="entry name" value="alpha/beta hydrolase"/>
    <property type="match status" value="2"/>
</dbReference>
<feature type="domain" description="DUF676" evidence="3">
    <location>
        <begin position="272"/>
        <end position="323"/>
    </location>
</feature>
<name>A0A066WET2_TILAU</name>
<dbReference type="HOGENOM" id="CLU_285314_0_0_1"/>
<evidence type="ECO:0000313" key="5">
    <source>
        <dbReference type="Proteomes" id="UP000027361"/>
    </source>
</evidence>
<evidence type="ECO:0000256" key="2">
    <source>
        <dbReference type="SAM" id="MobiDB-lite"/>
    </source>
</evidence>
<feature type="region of interest" description="Disordered" evidence="2">
    <location>
        <begin position="732"/>
        <end position="847"/>
    </location>
</feature>
<feature type="compositionally biased region" description="Basic and acidic residues" evidence="2">
    <location>
        <begin position="893"/>
        <end position="911"/>
    </location>
</feature>
<feature type="compositionally biased region" description="Basic residues" evidence="2">
    <location>
        <begin position="1053"/>
        <end position="1063"/>
    </location>
</feature>
<dbReference type="STRING" id="1037660.A0A066WET2"/>
<feature type="compositionally biased region" description="Polar residues" evidence="2">
    <location>
        <begin position="366"/>
        <end position="394"/>
    </location>
</feature>
<feature type="region of interest" description="Disordered" evidence="2">
    <location>
        <begin position="344"/>
        <end position="394"/>
    </location>
</feature>
<feature type="region of interest" description="Disordered" evidence="2">
    <location>
        <begin position="1013"/>
        <end position="1063"/>
    </location>
</feature>
<feature type="region of interest" description="Disordered" evidence="2">
    <location>
        <begin position="890"/>
        <end position="911"/>
    </location>
</feature>
<feature type="compositionally biased region" description="Basic and acidic residues" evidence="2">
    <location>
        <begin position="746"/>
        <end position="764"/>
    </location>
</feature>
<comment type="caution">
    <text evidence="4">The sequence shown here is derived from an EMBL/GenBank/DDBJ whole genome shotgun (WGS) entry which is preliminary data.</text>
</comment>
<dbReference type="OrthoDB" id="5592486at2759"/>
<evidence type="ECO:0000313" key="4">
    <source>
        <dbReference type="EMBL" id="KDN49599.1"/>
    </source>
</evidence>
<dbReference type="SUPFAM" id="SSF53474">
    <property type="entry name" value="alpha/beta-Hydrolases"/>
    <property type="match status" value="1"/>
</dbReference>
<comment type="similarity">
    <text evidence="1">Belongs to the putative lipase ROG1 family.</text>
</comment>
<dbReference type="Pfam" id="PF05057">
    <property type="entry name" value="DUF676"/>
    <property type="match status" value="1"/>
</dbReference>
<feature type="compositionally biased region" description="Low complexity" evidence="2">
    <location>
        <begin position="1013"/>
        <end position="1042"/>
    </location>
</feature>
<accession>A0A066WET2</accession>
<dbReference type="InterPro" id="IPR029058">
    <property type="entry name" value="AB_hydrolase_fold"/>
</dbReference>